<dbReference type="EMBL" id="JAEVHM010000279">
    <property type="protein sequence ID" value="MBM0235506.1"/>
    <property type="molecule type" value="Genomic_DNA"/>
</dbReference>
<protein>
    <recommendedName>
        <fullName evidence="4">tRNA A37 threonylcarbamoyladenosine synthetase subunit TsaC/SUA5/YrdC</fullName>
    </recommendedName>
</protein>
<organism evidence="2 3">
    <name type="scientific">Micromonospora parastrephiae</name>
    <dbReference type="NCBI Taxonomy" id="2806101"/>
    <lineage>
        <taxon>Bacteria</taxon>
        <taxon>Bacillati</taxon>
        <taxon>Actinomycetota</taxon>
        <taxon>Actinomycetes</taxon>
        <taxon>Micromonosporales</taxon>
        <taxon>Micromonosporaceae</taxon>
        <taxon>Micromonospora</taxon>
    </lineage>
</organism>
<dbReference type="Gene3D" id="3.90.870.10">
    <property type="entry name" value="DHBP synthase"/>
    <property type="match status" value="1"/>
</dbReference>
<evidence type="ECO:0000313" key="2">
    <source>
        <dbReference type="EMBL" id="MBM0235506.1"/>
    </source>
</evidence>
<gene>
    <name evidence="2" type="ORF">JNW91_29275</name>
</gene>
<proteinExistence type="predicted"/>
<keyword evidence="1" id="KW-0472">Membrane</keyword>
<evidence type="ECO:0008006" key="4">
    <source>
        <dbReference type="Google" id="ProtNLM"/>
    </source>
</evidence>
<reference evidence="2 3" key="1">
    <citation type="submission" date="2021-01" db="EMBL/GenBank/DDBJ databases">
        <title>Draft genome sequence of Micromonospora sp. strain STR1_7.</title>
        <authorList>
            <person name="Karlyshev A."/>
            <person name="Jawad R."/>
        </authorList>
    </citation>
    <scope>NUCLEOTIDE SEQUENCE [LARGE SCALE GENOMIC DNA]</scope>
    <source>
        <strain evidence="2 3">STR1-7</strain>
    </source>
</reference>
<evidence type="ECO:0000256" key="1">
    <source>
        <dbReference type="SAM" id="Phobius"/>
    </source>
</evidence>
<sequence>MDAPTPPLYIDRPEDVAVAARALAGGAVVAAAFANFYVIVTRPDAATVRRVNLAKGRPIQQVGSITTAVGRIPGMFDWSRISPRLPAGRVRALMDALYGAGPFGFRGPAAERLPEHLTQVDQGLRTTQVIAPGLTCPSNAFFERALAETGSDHLYITSANRSRHLTGAAEEPAHWKACALAADFAHLDDLVVLAHRDEAAARAAYPSYLTTSVTLVSFHAPVGELEEPPVLTVDRHGSLHLDEVRRAAAPLGLQVRLGGAAAQRLRVRGYAGALV</sequence>
<keyword evidence="1" id="KW-1133">Transmembrane helix</keyword>
<accession>A0ABS1Y1X2</accession>
<comment type="caution">
    <text evidence="2">The sequence shown here is derived from an EMBL/GenBank/DDBJ whole genome shotgun (WGS) entry which is preliminary data.</text>
</comment>
<keyword evidence="3" id="KW-1185">Reference proteome</keyword>
<dbReference type="RefSeq" id="WP_203178736.1">
    <property type="nucleotide sequence ID" value="NZ_JAEVHM010000279.1"/>
</dbReference>
<feature type="transmembrane region" description="Helical" evidence="1">
    <location>
        <begin position="20"/>
        <end position="40"/>
    </location>
</feature>
<evidence type="ECO:0000313" key="3">
    <source>
        <dbReference type="Proteomes" id="UP000601027"/>
    </source>
</evidence>
<name>A0ABS1Y1X2_9ACTN</name>
<keyword evidence="1" id="KW-0812">Transmembrane</keyword>
<dbReference type="Proteomes" id="UP000601027">
    <property type="component" value="Unassembled WGS sequence"/>
</dbReference>